<dbReference type="GO" id="GO:0004519">
    <property type="term" value="F:endonuclease activity"/>
    <property type="evidence" value="ECO:0007669"/>
    <property type="project" value="UniProtKB-KW"/>
</dbReference>
<evidence type="ECO:0000313" key="11">
    <source>
        <dbReference type="Proteomes" id="UP000002595"/>
    </source>
</evidence>
<dbReference type="InterPro" id="IPR005537">
    <property type="entry name" value="RAMP_III_fam"/>
</dbReference>
<gene>
    <name evidence="10" type="ordered locus">Pisl_1544</name>
</gene>
<accession>A1RUR7</accession>
<dbReference type="GO" id="GO:0003723">
    <property type="term" value="F:RNA binding"/>
    <property type="evidence" value="ECO:0007669"/>
    <property type="project" value="UniProtKB-KW"/>
</dbReference>
<evidence type="ECO:0000313" key="10">
    <source>
        <dbReference type="EMBL" id="ABL88699.1"/>
    </source>
</evidence>
<evidence type="ECO:0000256" key="1">
    <source>
        <dbReference type="ARBA" id="ARBA00006342"/>
    </source>
</evidence>
<dbReference type="KEGG" id="pis:Pisl_1544"/>
<evidence type="ECO:0000256" key="4">
    <source>
        <dbReference type="ARBA" id="ARBA00022759"/>
    </source>
</evidence>
<evidence type="ECO:0000259" key="9">
    <source>
        <dbReference type="Pfam" id="PF03787"/>
    </source>
</evidence>
<dbReference type="GO" id="GO:0016787">
    <property type="term" value="F:hydrolase activity"/>
    <property type="evidence" value="ECO:0007669"/>
    <property type="project" value="UniProtKB-KW"/>
</dbReference>
<dbReference type="eggNOG" id="arCOG02658">
    <property type="taxonomic scope" value="Archaea"/>
</dbReference>
<comment type="similarity">
    <text evidence="1">Belongs to the CRISPR-associated Csm3 family.</text>
</comment>
<evidence type="ECO:0000256" key="7">
    <source>
        <dbReference type="ARBA" id="ARBA00023118"/>
    </source>
</evidence>
<dbReference type="GO" id="GO:0051607">
    <property type="term" value="P:defense response to virus"/>
    <property type="evidence" value="ECO:0007669"/>
    <property type="project" value="UniProtKB-KW"/>
</dbReference>
<dbReference type="NCBIfam" id="TIGR02582">
    <property type="entry name" value="cas7_TM1809"/>
    <property type="match status" value="1"/>
</dbReference>
<evidence type="ECO:0000256" key="5">
    <source>
        <dbReference type="ARBA" id="ARBA00022801"/>
    </source>
</evidence>
<dbReference type="InterPro" id="IPR052216">
    <property type="entry name" value="CRISPR_Csm3_endoribonuclease"/>
</dbReference>
<feature type="domain" description="CRISPR type III-associated protein" evidence="9">
    <location>
        <begin position="41"/>
        <end position="270"/>
    </location>
</feature>
<dbReference type="Pfam" id="PF03787">
    <property type="entry name" value="RAMPs"/>
    <property type="match status" value="1"/>
</dbReference>
<keyword evidence="4" id="KW-0255">Endonuclease</keyword>
<keyword evidence="5" id="KW-0378">Hydrolase</keyword>
<dbReference type="RefSeq" id="WP_011763274.1">
    <property type="nucleotide sequence ID" value="NC_008701.1"/>
</dbReference>
<protein>
    <recommendedName>
        <fullName evidence="2">CRISPR system Cms endoribonuclease Csm3</fullName>
    </recommendedName>
    <alternativeName>
        <fullName evidence="8">CRISPR type III A-associated RAMP protein Csm3</fullName>
    </alternativeName>
</protein>
<dbReference type="STRING" id="384616.Pisl_1544"/>
<name>A1RUR7_PYRIL</name>
<dbReference type="HOGENOM" id="CLU_067743_0_0_2"/>
<dbReference type="OrthoDB" id="44077at2157"/>
<evidence type="ECO:0000256" key="8">
    <source>
        <dbReference type="ARBA" id="ARBA00033183"/>
    </source>
</evidence>
<dbReference type="InterPro" id="IPR013412">
    <property type="entry name" value="CRISPR-assoc_RAMP_Csm3"/>
</dbReference>
<reference evidence="10" key="1">
    <citation type="submission" date="2006-12" db="EMBL/GenBank/DDBJ databases">
        <title>Complete sequence of Pyrobaculum islandicum DSM 4184.</title>
        <authorList>
            <person name="Copeland A."/>
            <person name="Lucas S."/>
            <person name="Lapidus A."/>
            <person name="Barry K."/>
            <person name="Detter J.C."/>
            <person name="Glavina del Rio T."/>
            <person name="Dalin E."/>
            <person name="Tice H."/>
            <person name="Pitluck S."/>
            <person name="Meincke L."/>
            <person name="Brettin T."/>
            <person name="Bruce D."/>
            <person name="Han C."/>
            <person name="Tapia R."/>
            <person name="Gilna P."/>
            <person name="Schmutz J."/>
            <person name="Larimer F."/>
            <person name="Land M."/>
            <person name="Hauser L."/>
            <person name="Kyrpides N."/>
            <person name="Mikhailova N."/>
            <person name="Cozen A.E."/>
            <person name="Fitz-Gibbon S.T."/>
            <person name="House C.H."/>
            <person name="Saltikov C."/>
            <person name="Lowe T."/>
            <person name="Richardson P."/>
        </authorList>
    </citation>
    <scope>NUCLEOTIDE SEQUENCE [LARGE SCALE GENOMIC DNA]</scope>
    <source>
        <strain evidence="10">DSM 4184</strain>
    </source>
</reference>
<dbReference type="AlphaFoldDB" id="A1RUR7"/>
<sequence length="329" mass="37739">MQSKIIRKLQGIVLIYAEIETLSGLLIRTPIHAQSYRVGGADIYPMVTRKKYRFNQDACNVEGSEEVELEVPYIPGSSLKGRMRSLLELAHGLPLYTTDNKIWQHVRSLSAMQLEDFLDDLENRCLIDELFGWAATSYKQVDEKIKEVKKEDIRKKFENAWKNAGITRLLFDDFFPTCETINKLGGRFVGISDFLEDKSENRIDRVTATADPRNVVRVKPGVVFYGYIRMLLFDNDRDMVKKYLQTLQAGIELIENTYLGASGSRGYGRVAFKNFNVVILKSECEVKDTKQKPSECKIKKEGEPIKTDRIDDEEKVVKAVMRVFERGSL</sequence>
<proteinExistence type="inferred from homology"/>
<dbReference type="PANTHER" id="PTHR35579:SF6">
    <property type="entry name" value="DUF324 DOMAIN-CONTAINING PROTEIN"/>
    <property type="match status" value="1"/>
</dbReference>
<dbReference type="EMBL" id="CP000504">
    <property type="protein sequence ID" value="ABL88699.1"/>
    <property type="molecule type" value="Genomic_DNA"/>
</dbReference>
<dbReference type="PANTHER" id="PTHR35579">
    <property type="entry name" value="CRISPR SYSTEM CMS ENDORIBONUCLEASE CSM3"/>
    <property type="match status" value="1"/>
</dbReference>
<dbReference type="Proteomes" id="UP000002595">
    <property type="component" value="Chromosome"/>
</dbReference>
<keyword evidence="3" id="KW-0540">Nuclease</keyword>
<keyword evidence="11" id="KW-1185">Reference proteome</keyword>
<dbReference type="GeneID" id="4618140"/>
<organism evidence="10 11">
    <name type="scientific">Pyrobaculum islandicum (strain DSM 4184 / JCM 9189 / GEO3)</name>
    <dbReference type="NCBI Taxonomy" id="384616"/>
    <lineage>
        <taxon>Archaea</taxon>
        <taxon>Thermoproteota</taxon>
        <taxon>Thermoprotei</taxon>
        <taxon>Thermoproteales</taxon>
        <taxon>Thermoproteaceae</taxon>
        <taxon>Pyrobaculum</taxon>
    </lineage>
</organism>
<evidence type="ECO:0000256" key="2">
    <source>
        <dbReference type="ARBA" id="ARBA00022150"/>
    </source>
</evidence>
<keyword evidence="7" id="KW-0051">Antiviral defense</keyword>
<evidence type="ECO:0000256" key="3">
    <source>
        <dbReference type="ARBA" id="ARBA00022722"/>
    </source>
</evidence>
<keyword evidence="6" id="KW-0694">RNA-binding</keyword>
<evidence type="ECO:0000256" key="6">
    <source>
        <dbReference type="ARBA" id="ARBA00022884"/>
    </source>
</evidence>